<evidence type="ECO:0000259" key="6">
    <source>
        <dbReference type="PROSITE" id="PS50011"/>
    </source>
</evidence>
<evidence type="ECO:0000256" key="5">
    <source>
        <dbReference type="ARBA" id="ARBA00022840"/>
    </source>
</evidence>
<dbReference type="Gramene" id="KVI11398">
    <property type="protein sequence ID" value="KVI11398"/>
    <property type="gene ID" value="Ccrd_010192"/>
</dbReference>
<dbReference type="EMBL" id="LEKV01000190">
    <property type="protein sequence ID" value="KVI11398.1"/>
    <property type="molecule type" value="Genomic_DNA"/>
</dbReference>
<dbReference type="PROSITE" id="PS50011">
    <property type="entry name" value="PROTEIN_KINASE_DOM"/>
    <property type="match status" value="1"/>
</dbReference>
<evidence type="ECO:0000256" key="4">
    <source>
        <dbReference type="ARBA" id="ARBA00022777"/>
    </source>
</evidence>
<accession>A0A118K6Y7</accession>
<keyword evidence="2" id="KW-0808">Transferase</keyword>
<dbReference type="Pfam" id="PF00069">
    <property type="entry name" value="Pkinase"/>
    <property type="match status" value="1"/>
</dbReference>
<dbReference type="InterPro" id="IPR050494">
    <property type="entry name" value="Ser_Thr_dual-spec_kinase"/>
</dbReference>
<gene>
    <name evidence="7" type="ORF">Ccrd_010192</name>
</gene>
<keyword evidence="1" id="KW-0723">Serine/threonine-protein kinase</keyword>
<comment type="caution">
    <text evidence="7">The sequence shown here is derived from an EMBL/GenBank/DDBJ whole genome shotgun (WGS) entry which is preliminary data.</text>
</comment>
<sequence length="111" mass="12821">MEVGLKLTAVRAYSKQLFIALKHLRNYGVNEAKNVLKLCDFGNVMFAGKNEVTPYLVSRFYRALEIILGLTYDHPVDMWSIGCCLFELYTWKVLFPGATNNDMLRLHMELK</sequence>
<evidence type="ECO:0000313" key="7">
    <source>
        <dbReference type="EMBL" id="KVI11398.1"/>
    </source>
</evidence>
<evidence type="ECO:0000313" key="8">
    <source>
        <dbReference type="Proteomes" id="UP000243975"/>
    </source>
</evidence>
<keyword evidence="8" id="KW-1185">Reference proteome</keyword>
<evidence type="ECO:0000256" key="3">
    <source>
        <dbReference type="ARBA" id="ARBA00022741"/>
    </source>
</evidence>
<evidence type="ECO:0000256" key="2">
    <source>
        <dbReference type="ARBA" id="ARBA00022679"/>
    </source>
</evidence>
<evidence type="ECO:0000256" key="1">
    <source>
        <dbReference type="ARBA" id="ARBA00022527"/>
    </source>
</evidence>
<proteinExistence type="predicted"/>
<keyword evidence="3" id="KW-0547">Nucleotide-binding</keyword>
<protein>
    <recommendedName>
        <fullName evidence="6">Protein kinase domain-containing protein</fullName>
    </recommendedName>
</protein>
<keyword evidence="5" id="KW-0067">ATP-binding</keyword>
<organism evidence="7 8">
    <name type="scientific">Cynara cardunculus var. scolymus</name>
    <name type="common">Globe artichoke</name>
    <name type="synonym">Cynara scolymus</name>
    <dbReference type="NCBI Taxonomy" id="59895"/>
    <lineage>
        <taxon>Eukaryota</taxon>
        <taxon>Viridiplantae</taxon>
        <taxon>Streptophyta</taxon>
        <taxon>Embryophyta</taxon>
        <taxon>Tracheophyta</taxon>
        <taxon>Spermatophyta</taxon>
        <taxon>Magnoliopsida</taxon>
        <taxon>eudicotyledons</taxon>
        <taxon>Gunneridae</taxon>
        <taxon>Pentapetalae</taxon>
        <taxon>asterids</taxon>
        <taxon>campanulids</taxon>
        <taxon>Asterales</taxon>
        <taxon>Asteraceae</taxon>
        <taxon>Carduoideae</taxon>
        <taxon>Cardueae</taxon>
        <taxon>Carduinae</taxon>
        <taxon>Cynara</taxon>
    </lineage>
</organism>
<name>A0A118K6Y7_CYNCS</name>
<dbReference type="STRING" id="59895.A0A118K6Y7"/>
<dbReference type="InterPro" id="IPR011009">
    <property type="entry name" value="Kinase-like_dom_sf"/>
</dbReference>
<dbReference type="Gene3D" id="1.10.510.10">
    <property type="entry name" value="Transferase(Phosphotransferase) domain 1"/>
    <property type="match status" value="1"/>
</dbReference>
<dbReference type="PANTHER" id="PTHR24058:SF103">
    <property type="entry name" value="SERINE_THREONINE-PROTEIN KINASE PRP4 HOMOLOG"/>
    <property type="match status" value="1"/>
</dbReference>
<keyword evidence="4" id="KW-0418">Kinase</keyword>
<dbReference type="Proteomes" id="UP000243975">
    <property type="component" value="Unassembled WGS sequence"/>
</dbReference>
<dbReference type="AlphaFoldDB" id="A0A118K6Y7"/>
<reference evidence="7 8" key="1">
    <citation type="journal article" date="2016" name="Sci. Rep.">
        <title>The genome sequence of the outbreeding globe artichoke constructed de novo incorporating a phase-aware low-pass sequencing strategy of F1 progeny.</title>
        <authorList>
            <person name="Scaglione D."/>
            <person name="Reyes-Chin-Wo S."/>
            <person name="Acquadro A."/>
            <person name="Froenicke L."/>
            <person name="Portis E."/>
            <person name="Beitel C."/>
            <person name="Tirone M."/>
            <person name="Mauro R."/>
            <person name="Lo Monaco A."/>
            <person name="Mauromicale G."/>
            <person name="Faccioli P."/>
            <person name="Cattivelli L."/>
            <person name="Rieseberg L."/>
            <person name="Michelmore R."/>
            <person name="Lanteri S."/>
        </authorList>
    </citation>
    <scope>NUCLEOTIDE SEQUENCE [LARGE SCALE GENOMIC DNA]</scope>
    <source>
        <strain evidence="7">2C</strain>
    </source>
</reference>
<dbReference type="PANTHER" id="PTHR24058">
    <property type="entry name" value="DUAL SPECIFICITY PROTEIN KINASE"/>
    <property type="match status" value="1"/>
</dbReference>
<dbReference type="SUPFAM" id="SSF56112">
    <property type="entry name" value="Protein kinase-like (PK-like)"/>
    <property type="match status" value="1"/>
</dbReference>
<dbReference type="GO" id="GO:0004674">
    <property type="term" value="F:protein serine/threonine kinase activity"/>
    <property type="evidence" value="ECO:0007669"/>
    <property type="project" value="UniProtKB-KW"/>
</dbReference>
<dbReference type="GO" id="GO:0005524">
    <property type="term" value="F:ATP binding"/>
    <property type="evidence" value="ECO:0007669"/>
    <property type="project" value="UniProtKB-KW"/>
</dbReference>
<feature type="non-terminal residue" evidence="7">
    <location>
        <position position="1"/>
    </location>
</feature>
<feature type="domain" description="Protein kinase" evidence="6">
    <location>
        <begin position="1"/>
        <end position="111"/>
    </location>
</feature>
<dbReference type="InterPro" id="IPR000719">
    <property type="entry name" value="Prot_kinase_dom"/>
</dbReference>